<comment type="similarity">
    <text evidence="2 4">Belongs to the terpene synthase family.</text>
</comment>
<evidence type="ECO:0000313" key="5">
    <source>
        <dbReference type="EMBL" id="EMR63449.1"/>
    </source>
</evidence>
<dbReference type="GO" id="GO:0008299">
    <property type="term" value="P:isoprenoid biosynthetic process"/>
    <property type="evidence" value="ECO:0007669"/>
    <property type="project" value="UniProtKB-ARBA"/>
</dbReference>
<sequence>MGISMGAHDYVQTLRGQKLRFPNLNAVVEGWPKGCSPHLKVLREVQHKDLLKLVGPGKAYDICESTDCPYFAAHWWPNASYEALRFAAQVVTFLYLWDDDTDNPELTDLVSDLNASNSFRNASIAHFERYLADNPRPGNPADPPAPPTLRSFNPIGEAAAFRMTRGQRLRLLSELHRYMEACETEQHSELSGRAPTIEEYLPCRMGTSAAGFVVANLEYMVNIDLGETIRYDPDVVEVFEQTICLIAVMNDLFSLRRELRYPFYNNAVAVLYHQHQNLQAAVNGAYTIIQRSAETLETAARRAVERYPERRDDLTTWINGAKTMVTGNMAWSMHIKRYNLNVADLDGTTEITI</sequence>
<comment type="cofactor">
    <cofactor evidence="1 4">
        <name>Mg(2+)</name>
        <dbReference type="ChEBI" id="CHEBI:18420"/>
    </cofactor>
</comment>
<dbReference type="Proteomes" id="UP000012174">
    <property type="component" value="Unassembled WGS sequence"/>
</dbReference>
<evidence type="ECO:0000256" key="3">
    <source>
        <dbReference type="ARBA" id="ARBA00022842"/>
    </source>
</evidence>
<dbReference type="PANTHER" id="PTHR35201:SF4">
    <property type="entry name" value="BETA-PINACENE SYNTHASE-RELATED"/>
    <property type="match status" value="1"/>
</dbReference>
<evidence type="ECO:0000256" key="2">
    <source>
        <dbReference type="ARBA" id="ARBA00006333"/>
    </source>
</evidence>
<keyword evidence="4" id="KW-0479">Metal-binding</keyword>
<dbReference type="OrthoDB" id="2861623at2759"/>
<keyword evidence="6" id="KW-1185">Reference proteome</keyword>
<evidence type="ECO:0000256" key="4">
    <source>
        <dbReference type="RuleBase" id="RU366034"/>
    </source>
</evidence>
<organism evidence="5 6">
    <name type="scientific">Eutypa lata (strain UCR-EL1)</name>
    <name type="common">Grapevine dieback disease fungus</name>
    <name type="synonym">Eutypa armeniacae</name>
    <dbReference type="NCBI Taxonomy" id="1287681"/>
    <lineage>
        <taxon>Eukaryota</taxon>
        <taxon>Fungi</taxon>
        <taxon>Dikarya</taxon>
        <taxon>Ascomycota</taxon>
        <taxon>Pezizomycotina</taxon>
        <taxon>Sordariomycetes</taxon>
        <taxon>Xylariomycetidae</taxon>
        <taxon>Xylariales</taxon>
        <taxon>Diatrypaceae</taxon>
        <taxon>Eutypa</taxon>
    </lineage>
</organism>
<evidence type="ECO:0000256" key="1">
    <source>
        <dbReference type="ARBA" id="ARBA00001946"/>
    </source>
</evidence>
<keyword evidence="3 4" id="KW-0460">Magnesium</keyword>
<dbReference type="InterPro" id="IPR034686">
    <property type="entry name" value="Terpene_cyclase-like_2"/>
</dbReference>
<dbReference type="GO" id="GO:0046872">
    <property type="term" value="F:metal ion binding"/>
    <property type="evidence" value="ECO:0007669"/>
    <property type="project" value="UniProtKB-KW"/>
</dbReference>
<dbReference type="AlphaFoldDB" id="M7SB87"/>
<name>M7SB87_EUTLA</name>
<proteinExistence type="inferred from homology"/>
<dbReference type="EC" id="4.2.3.-" evidence="4"/>
<protein>
    <recommendedName>
        <fullName evidence="4">Terpene synthase</fullName>
        <ecNumber evidence="4">4.2.3.-</ecNumber>
    </recommendedName>
</protein>
<gene>
    <name evidence="5" type="ORF">UCREL1_9607</name>
</gene>
<evidence type="ECO:0000313" key="6">
    <source>
        <dbReference type="Proteomes" id="UP000012174"/>
    </source>
</evidence>
<dbReference type="GO" id="GO:0010333">
    <property type="term" value="F:terpene synthase activity"/>
    <property type="evidence" value="ECO:0007669"/>
    <property type="project" value="InterPro"/>
</dbReference>
<accession>M7SB87</accession>
<dbReference type="KEGG" id="ela:UCREL1_9607"/>
<dbReference type="InterPro" id="IPR008949">
    <property type="entry name" value="Isoprenoid_synthase_dom_sf"/>
</dbReference>
<dbReference type="HOGENOM" id="CLU_042538_3_1_1"/>
<dbReference type="Gene3D" id="1.10.600.10">
    <property type="entry name" value="Farnesyl Diphosphate Synthase"/>
    <property type="match status" value="1"/>
</dbReference>
<reference evidence="6" key="1">
    <citation type="journal article" date="2013" name="Genome Announc.">
        <title>Draft genome sequence of the grapevine dieback fungus Eutypa lata UCR-EL1.</title>
        <authorList>
            <person name="Blanco-Ulate B."/>
            <person name="Rolshausen P.E."/>
            <person name="Cantu D."/>
        </authorList>
    </citation>
    <scope>NUCLEOTIDE SEQUENCE [LARGE SCALE GENOMIC DNA]</scope>
    <source>
        <strain evidence="6">UCR-EL1</strain>
    </source>
</reference>
<dbReference type="SUPFAM" id="SSF48576">
    <property type="entry name" value="Terpenoid synthases"/>
    <property type="match status" value="1"/>
</dbReference>
<dbReference type="eggNOG" id="ENOG502SKVE">
    <property type="taxonomic scope" value="Eukaryota"/>
</dbReference>
<dbReference type="SFLD" id="SFLDS00005">
    <property type="entry name" value="Isoprenoid_Synthase_Type_I"/>
    <property type="match status" value="1"/>
</dbReference>
<dbReference type="EMBL" id="KB707222">
    <property type="protein sequence ID" value="EMR63449.1"/>
    <property type="molecule type" value="Genomic_DNA"/>
</dbReference>
<dbReference type="SFLD" id="SFLDG01020">
    <property type="entry name" value="Terpene_Cyclase_Like_2"/>
    <property type="match status" value="1"/>
</dbReference>
<keyword evidence="4" id="KW-0456">Lyase</keyword>
<dbReference type="Pfam" id="PF19086">
    <property type="entry name" value="Terpene_syn_C_2"/>
    <property type="match status" value="1"/>
</dbReference>
<dbReference type="OMA" id="IAICEFT"/>
<dbReference type="PANTHER" id="PTHR35201">
    <property type="entry name" value="TERPENE SYNTHASE"/>
    <property type="match status" value="1"/>
</dbReference>